<evidence type="ECO:0000313" key="2">
    <source>
        <dbReference type="EMBL" id="CAH3119325.1"/>
    </source>
</evidence>
<proteinExistence type="predicted"/>
<dbReference type="SUPFAM" id="SSF54001">
    <property type="entry name" value="Cysteine proteinases"/>
    <property type="match status" value="1"/>
</dbReference>
<protein>
    <recommendedName>
        <fullName evidence="1">OTU domain-containing protein</fullName>
    </recommendedName>
</protein>
<feature type="domain" description="OTU" evidence="1">
    <location>
        <begin position="91"/>
        <end position="190"/>
    </location>
</feature>
<dbReference type="Proteomes" id="UP001159428">
    <property type="component" value="Unassembled WGS sequence"/>
</dbReference>
<dbReference type="GO" id="GO:0016579">
    <property type="term" value="P:protein deubiquitination"/>
    <property type="evidence" value="ECO:0007669"/>
    <property type="project" value="TreeGrafter"/>
</dbReference>
<accession>A0AAU9WMG2</accession>
<dbReference type="InterPro" id="IPR038765">
    <property type="entry name" value="Papain-like_cys_pep_sf"/>
</dbReference>
<name>A0AAU9WMG2_9CNID</name>
<dbReference type="CDD" id="cd22758">
    <property type="entry name" value="OTU_232R-like"/>
    <property type="match status" value="1"/>
</dbReference>
<dbReference type="PROSITE" id="PS50802">
    <property type="entry name" value="OTU"/>
    <property type="match status" value="1"/>
</dbReference>
<organism evidence="2 3">
    <name type="scientific">Pocillopora meandrina</name>
    <dbReference type="NCBI Taxonomy" id="46732"/>
    <lineage>
        <taxon>Eukaryota</taxon>
        <taxon>Metazoa</taxon>
        <taxon>Cnidaria</taxon>
        <taxon>Anthozoa</taxon>
        <taxon>Hexacorallia</taxon>
        <taxon>Scleractinia</taxon>
        <taxon>Astrocoeniina</taxon>
        <taxon>Pocilloporidae</taxon>
        <taxon>Pocillopora</taxon>
    </lineage>
</organism>
<gene>
    <name evidence="2" type="ORF">PMEA_00008243</name>
</gene>
<dbReference type="Pfam" id="PF02338">
    <property type="entry name" value="OTU"/>
    <property type="match status" value="1"/>
</dbReference>
<evidence type="ECO:0000313" key="3">
    <source>
        <dbReference type="Proteomes" id="UP001159428"/>
    </source>
</evidence>
<comment type="caution">
    <text evidence="2">The sequence shown here is derived from an EMBL/GenBank/DDBJ whole genome shotgun (WGS) entry which is preliminary data.</text>
</comment>
<dbReference type="GO" id="GO:0004843">
    <property type="term" value="F:cysteine-type deubiquitinase activity"/>
    <property type="evidence" value="ECO:0007669"/>
    <property type="project" value="TreeGrafter"/>
</dbReference>
<evidence type="ECO:0000259" key="1">
    <source>
        <dbReference type="PROSITE" id="PS50802"/>
    </source>
</evidence>
<sequence length="190" mass="21303">MFSKTQFLFHLFYTTLLLIVRQTSFFSKYFFQAKSTTRSLAVNASKRNRFLSGDVELNLGPVLDCKISSVALVCNTTPAFLLNSRLPRHGLRALDVGGGGDCFFKSASHQLYGNPNHHVEVRALAVQYLRNIPGRVIESNLDDSWLRYLSHMSMQGTWADHIVIQAVADSPNLRIHIVESNGNVSDFDPS</sequence>
<dbReference type="InterPro" id="IPR003323">
    <property type="entry name" value="OTU_dom"/>
</dbReference>
<keyword evidence="3" id="KW-1185">Reference proteome</keyword>
<dbReference type="PANTHER" id="PTHR12419">
    <property type="entry name" value="OTU DOMAIN CONTAINING PROTEIN"/>
    <property type="match status" value="1"/>
</dbReference>
<dbReference type="EMBL" id="CALNXJ010000017">
    <property type="protein sequence ID" value="CAH3119325.1"/>
    <property type="molecule type" value="Genomic_DNA"/>
</dbReference>
<dbReference type="AlphaFoldDB" id="A0AAU9WMG2"/>
<dbReference type="PANTHER" id="PTHR12419:SF11">
    <property type="entry name" value="OTU DOMAIN-CONTAINING PROTEIN DDB_G0284757"/>
    <property type="match status" value="1"/>
</dbReference>
<dbReference type="InterPro" id="IPR050704">
    <property type="entry name" value="Peptidase_C85-like"/>
</dbReference>
<reference evidence="2 3" key="1">
    <citation type="submission" date="2022-05" db="EMBL/GenBank/DDBJ databases">
        <authorList>
            <consortium name="Genoscope - CEA"/>
            <person name="William W."/>
        </authorList>
    </citation>
    <scope>NUCLEOTIDE SEQUENCE [LARGE SCALE GENOMIC DNA]</scope>
</reference>
<dbReference type="Gene3D" id="3.90.70.80">
    <property type="match status" value="1"/>
</dbReference>